<feature type="compositionally biased region" description="Basic residues" evidence="1">
    <location>
        <begin position="563"/>
        <end position="577"/>
    </location>
</feature>
<feature type="domain" description="HTH APSES-type" evidence="3">
    <location>
        <begin position="167"/>
        <end position="285"/>
    </location>
</feature>
<feature type="region of interest" description="Disordered" evidence="1">
    <location>
        <begin position="352"/>
        <end position="426"/>
    </location>
</feature>
<accession>A0A225AT12</accession>
<evidence type="ECO:0000313" key="5">
    <source>
        <dbReference type="Proteomes" id="UP000214365"/>
    </source>
</evidence>
<dbReference type="GO" id="GO:0000981">
    <property type="term" value="F:DNA-binding transcription factor activity, RNA polymerase II-specific"/>
    <property type="evidence" value="ECO:0007669"/>
    <property type="project" value="UniProtKB-ARBA"/>
</dbReference>
<dbReference type="PANTHER" id="PTHR43828">
    <property type="entry name" value="ASPARAGINASE"/>
    <property type="match status" value="1"/>
</dbReference>
<dbReference type="GO" id="GO:0033309">
    <property type="term" value="C:SBF transcription complex"/>
    <property type="evidence" value="ECO:0007669"/>
    <property type="project" value="TreeGrafter"/>
</dbReference>
<feature type="compositionally biased region" description="Basic residues" evidence="1">
    <location>
        <begin position="679"/>
        <end position="689"/>
    </location>
</feature>
<dbReference type="InterPro" id="IPR003163">
    <property type="entry name" value="Tscrpt_reg_HTH_APSES-type"/>
</dbReference>
<keyword evidence="2" id="KW-1133">Transmembrane helix</keyword>
<dbReference type="RefSeq" id="XP_020121615.1">
    <property type="nucleotide sequence ID" value="XM_020265623.1"/>
</dbReference>
<dbReference type="GO" id="GO:0003677">
    <property type="term" value="F:DNA binding"/>
    <property type="evidence" value="ECO:0007669"/>
    <property type="project" value="InterPro"/>
</dbReference>
<dbReference type="EMBL" id="LFMY01000004">
    <property type="protein sequence ID" value="OKL61494.1"/>
    <property type="molecule type" value="Genomic_DNA"/>
</dbReference>
<dbReference type="GeneID" id="31003089"/>
<reference evidence="4 5" key="1">
    <citation type="submission" date="2015-06" db="EMBL/GenBank/DDBJ databases">
        <title>Talaromyces atroroseus IBT 11181 draft genome.</title>
        <authorList>
            <person name="Rasmussen K.B."/>
            <person name="Rasmussen S."/>
            <person name="Petersen B."/>
            <person name="Sicheritz-Ponten T."/>
            <person name="Mortensen U.H."/>
            <person name="Thrane U."/>
        </authorList>
    </citation>
    <scope>NUCLEOTIDE SEQUENCE [LARGE SCALE GENOMIC DNA]</scope>
    <source>
        <strain evidence="4 5">IBT 11181</strain>
    </source>
</reference>
<dbReference type="InterPro" id="IPR051642">
    <property type="entry name" value="SWI6-like"/>
</dbReference>
<evidence type="ECO:0000256" key="2">
    <source>
        <dbReference type="SAM" id="Phobius"/>
    </source>
</evidence>
<evidence type="ECO:0000259" key="3">
    <source>
        <dbReference type="PROSITE" id="PS51299"/>
    </source>
</evidence>
<dbReference type="SUPFAM" id="SSF54616">
    <property type="entry name" value="DNA-binding domain of Mlu1-box binding protein MBP1"/>
    <property type="match status" value="1"/>
</dbReference>
<feature type="compositionally biased region" description="Polar residues" evidence="1">
    <location>
        <begin position="377"/>
        <end position="397"/>
    </location>
</feature>
<proteinExistence type="predicted"/>
<dbReference type="PANTHER" id="PTHR43828:SF5">
    <property type="entry name" value="TRANSCRIPTIONAL REPRESSOR XBP1"/>
    <property type="match status" value="1"/>
</dbReference>
<dbReference type="OrthoDB" id="5562739at2759"/>
<gene>
    <name evidence="4" type="ORF">UA08_03334</name>
</gene>
<dbReference type="InterPro" id="IPR036887">
    <property type="entry name" value="HTH_APSES_sf"/>
</dbReference>
<keyword evidence="2" id="KW-0472">Membrane</keyword>
<feature type="compositionally biased region" description="Acidic residues" evidence="1">
    <location>
        <begin position="531"/>
        <end position="541"/>
    </location>
</feature>
<evidence type="ECO:0000313" key="4">
    <source>
        <dbReference type="EMBL" id="OKL61494.1"/>
    </source>
</evidence>
<feature type="transmembrane region" description="Helical" evidence="2">
    <location>
        <begin position="12"/>
        <end position="30"/>
    </location>
</feature>
<dbReference type="STRING" id="1441469.A0A225AT12"/>
<dbReference type="PROSITE" id="PS51299">
    <property type="entry name" value="HTH_APSES"/>
    <property type="match status" value="1"/>
</dbReference>
<comment type="caution">
    <text evidence="4">The sequence shown here is derived from an EMBL/GenBank/DDBJ whole genome shotgun (WGS) entry which is preliminary data.</text>
</comment>
<dbReference type="AlphaFoldDB" id="A0A225AT12"/>
<feature type="compositionally biased region" description="Low complexity" evidence="1">
    <location>
        <begin position="542"/>
        <end position="554"/>
    </location>
</feature>
<dbReference type="Proteomes" id="UP000214365">
    <property type="component" value="Unassembled WGS sequence"/>
</dbReference>
<dbReference type="Gene3D" id="3.10.260.10">
    <property type="entry name" value="Transcription regulator HTH, APSES-type DNA-binding domain"/>
    <property type="match status" value="1"/>
</dbReference>
<feature type="compositionally biased region" description="Polar residues" evidence="1">
    <location>
        <begin position="410"/>
        <end position="422"/>
    </location>
</feature>
<sequence length="725" mass="81566">MSLLLCINKTLYTLSPFLGIILIGLALVTLTRISHPEAKVENTAFNWKDSQTQASMASIESLLNPLPSSQGRGSRSRYDESIAPFSLVNAPETDQDRGVFAPPRVKKSKMPKDAPVFIKGEVRGEVRYPPCEERDEVLAEQHRMFSIHPMGRISEYPRHIPYSSEKKTLMEKTARESFEVFQYTFRLPGDEKNWTVMWDYNIGLVRTTHLFKCNDYPKTTPAKMLNANIGLREICHSITGGALAAQGYWMPFETAKAVAATFCWKIRYALTPLFGTDFPSLCIPPQSRQFGKMTIDPDIIRQATELSNRYRQLELDLKMANRSQNLLLSPTTSTPQNMVYHQTWSAPIDSNNLDITHQSYPKPGGVVQADREAARQAQHQTVSSSKNTFTPINTPGGATTLLERKESGQPRGSQPRGSTSNPRKLPPLREFIGLADFESSLCENPLKRRLANDADVEQAQDTKLISPKGQTLIASIPRRQVALRARSEQHEDNGNEDDDGDDDLEFDDDSCLYKMSIDDDDESFSSSFCDFDPDSDSDSGAESDLAISSSLQSDSSDEDPNHKTRFCYKKSHDKKHAQGIMTRKQKKEDKKVEMPMRRSSQAHHRRQSQFHSLRNLRRGEDNLSSPSPPAASSSKRKSKNSGDDLKAAETLLALHSGSSTLSGEDDDGDTDTSSPWANNKKRKEKRKFYRHQLVKRRAPGRSSLAVNSRSELYGRTAKRFRRASF</sequence>
<keyword evidence="2" id="KW-0812">Transmembrane</keyword>
<dbReference type="GO" id="GO:0030907">
    <property type="term" value="C:MBF transcription complex"/>
    <property type="evidence" value="ECO:0007669"/>
    <property type="project" value="TreeGrafter"/>
</dbReference>
<feature type="compositionally biased region" description="Acidic residues" evidence="1">
    <location>
        <begin position="494"/>
        <end position="507"/>
    </location>
</feature>
<organism evidence="4 5">
    <name type="scientific">Talaromyces atroroseus</name>
    <dbReference type="NCBI Taxonomy" id="1441469"/>
    <lineage>
        <taxon>Eukaryota</taxon>
        <taxon>Fungi</taxon>
        <taxon>Dikarya</taxon>
        <taxon>Ascomycota</taxon>
        <taxon>Pezizomycotina</taxon>
        <taxon>Eurotiomycetes</taxon>
        <taxon>Eurotiomycetidae</taxon>
        <taxon>Eurotiales</taxon>
        <taxon>Trichocomaceae</taxon>
        <taxon>Talaromyces</taxon>
        <taxon>Talaromyces sect. Trachyspermi</taxon>
    </lineage>
</organism>
<feature type="region of interest" description="Disordered" evidence="1">
    <location>
        <begin position="483"/>
        <end position="507"/>
    </location>
</feature>
<feature type="region of interest" description="Disordered" evidence="1">
    <location>
        <begin position="524"/>
        <end position="689"/>
    </location>
</feature>
<name>A0A225AT12_TALAT</name>
<feature type="compositionally biased region" description="Basic and acidic residues" evidence="1">
    <location>
        <begin position="586"/>
        <end position="596"/>
    </location>
</feature>
<protein>
    <recommendedName>
        <fullName evidence="3">HTH APSES-type domain-containing protein</fullName>
    </recommendedName>
</protein>
<keyword evidence="5" id="KW-1185">Reference proteome</keyword>
<evidence type="ECO:0000256" key="1">
    <source>
        <dbReference type="SAM" id="MobiDB-lite"/>
    </source>
</evidence>